<dbReference type="SUPFAM" id="SSF52540">
    <property type="entry name" value="P-loop containing nucleoside triphosphate hydrolases"/>
    <property type="match status" value="1"/>
</dbReference>
<evidence type="ECO:0000256" key="2">
    <source>
        <dbReference type="ARBA" id="ARBA00022741"/>
    </source>
</evidence>
<keyword evidence="2 6" id="KW-0547">Nucleotide-binding</keyword>
<dbReference type="InterPro" id="IPR005225">
    <property type="entry name" value="Small_GTP-bd"/>
</dbReference>
<dbReference type="InterPro" id="IPR004161">
    <property type="entry name" value="EFTu-like_2"/>
</dbReference>
<dbReference type="FunFam" id="2.40.30.10:FF:000022">
    <property type="entry name" value="Elongation factor G, mitochondrial"/>
    <property type="match status" value="1"/>
</dbReference>
<dbReference type="Gene3D" id="2.40.30.10">
    <property type="entry name" value="Translation factors"/>
    <property type="match status" value="1"/>
</dbReference>
<evidence type="ECO:0000313" key="12">
    <source>
        <dbReference type="Proteomes" id="UP001178507"/>
    </source>
</evidence>
<dbReference type="InterPro" id="IPR035647">
    <property type="entry name" value="EFG_III/V"/>
</dbReference>
<dbReference type="SUPFAM" id="SSF54495">
    <property type="entry name" value="UBC-like"/>
    <property type="match status" value="1"/>
</dbReference>
<dbReference type="Proteomes" id="UP001178507">
    <property type="component" value="Unassembled WGS sequence"/>
</dbReference>
<evidence type="ECO:0000256" key="1">
    <source>
        <dbReference type="ARBA" id="ARBA00005870"/>
    </source>
</evidence>
<name>A0AA36IHW4_9DINO</name>
<evidence type="ECO:0000256" key="4">
    <source>
        <dbReference type="ARBA" id="ARBA00022917"/>
    </source>
</evidence>
<dbReference type="NCBIfam" id="TIGR00231">
    <property type="entry name" value="small_GTP"/>
    <property type="match status" value="1"/>
</dbReference>
<dbReference type="InterPro" id="IPR027484">
    <property type="entry name" value="PInositol-4-P-5-kinase_N"/>
</dbReference>
<dbReference type="Pfam" id="PF01504">
    <property type="entry name" value="PIP5K"/>
    <property type="match status" value="1"/>
</dbReference>
<dbReference type="GO" id="GO:0052742">
    <property type="term" value="F:phosphatidylinositol kinase activity"/>
    <property type="evidence" value="ECO:0007669"/>
    <property type="project" value="InterPro"/>
</dbReference>
<dbReference type="GO" id="GO:0070125">
    <property type="term" value="P:mitochondrial translational elongation"/>
    <property type="evidence" value="ECO:0007669"/>
    <property type="project" value="TreeGrafter"/>
</dbReference>
<sequence>MSDPPEKEWCVARGHPGDPGLSDKWSPALQIRTVLLSIQALLSTPEPSDPLGAAPSLQSFRLLWKLGVGGRWREATPARAAQWAKVLSRYAAAAAAPLDQSKMRNFGISAHIDSGKTTLTERVLFYTGRIEAIHEVRGKDGVGAKMDHMELEREKGITITSAATYCSWKADDQDYHMNLIDTPGHVDFTIEVERALRVLDGAVLICCGVGGVQSQTITVDRQMKRYEVPRIVFINKLDRYGSDPFLVLGQIRKKLGLNCAPVQLPIGQEDNFKGIVDLVSLKASYFEGKDGSSRKIAEIPKDMEAKAQELRGQLLETLADVDDDFAEVYLENEDVPADAVHAAIRRATIARTFCPLFMGSAYKNKGVQDLLDGVCRYLPSPLDRKNIALKADDEDEIVELSSNAKDPLVGYAFKIQDHPLAGQVTYMRVYQGKVGKGDNIVNMMNDKRISVKRLVRMHSNEIKDVSEALAGDIVALAGVDCESGVTFTDGKSRLTCSSMFIPEPVMSLAVSASRDDQARFQKALRRFQREDPTFRVEVKQETNETIISGMGELHLEVYCERMRREFKAYLGQEKAPRGQNLVAWIRSSIRLRGYEASKEGQDLVSCPLLAPCPLQNQRSKWPCSFLLQGPDGADRDRHRCSLQILDLDWKTSSDCKRLSDLLAEAGQTCSFCQQSLLLHRAAYLAGNRRVLLTFQSQSEEMPKHSWLRCQACKSKWALPQEQLLLSSAASFFSLLWFGPKNLPCEHNFSRAQWELGNAVFSSSVAEPLAMELRGPPLTSPELSAGAGTAKVQEGVQKVLRRAETLVQAELSQVLQDFRNVGPGPQGKRGWSSRNELSLRCGLRSRRLLEACALLRAASAETAARGAMGPLQVLGLACHLQNCLQRCRNLGASGPGEASADSAGSDAHAPARQFPSHGVVSERSRRRTDAMPLMPAAMKQRSQSAPPKFGQEAKEEPRYRSQRTESLDDSSLGPLLHLSLPKLASLASQAPRMIMKRAYATLLGEKGVTFPTVPSERSLADAGSAALPDERWTGLCEEPRKLLEGWGLPEPYDLNVAEGIKGMAVPLSDTDDVGALIAHALLSPDLWEQLRGRLPHCQGDCFSSARRDFDLAAEMEDPAIHVPIEAPDGPWTVQLLAPGRFHLLRHLAFGQDAAFCAALKRTCAVKTAGGKSRSVFWRSQCGQLILKEVRPAEADHLAEVAAPLAVRLGEALKGEPSLLCEVFGLFKVQKLGKQPRAIIVMRNLLHGTEGGDWQIFDIKGVGSHRTLLNNEEQKVKWDGGFVDTFDALPVVLRAADQESLELALRCDLRVLRDLGLVDYSLLVAYNEKELRIRLAIIDFLQPYSFNKQLESTVKKLVQRHEPTIVEPAQYAKRFQEFIRNAFQDAVG</sequence>
<dbReference type="InterPro" id="IPR000608">
    <property type="entry name" value="UBC"/>
</dbReference>
<keyword evidence="12" id="KW-1185">Reference proteome</keyword>
<dbReference type="Gene3D" id="3.30.70.870">
    <property type="entry name" value="Elongation Factor G (Translational Gtpase), domain 3"/>
    <property type="match status" value="1"/>
</dbReference>
<dbReference type="GO" id="GO:0005525">
    <property type="term" value="F:GTP binding"/>
    <property type="evidence" value="ECO:0007669"/>
    <property type="project" value="UniProtKB-KW"/>
</dbReference>
<dbReference type="GO" id="GO:0005739">
    <property type="term" value="C:mitochondrion"/>
    <property type="evidence" value="ECO:0007669"/>
    <property type="project" value="TreeGrafter"/>
</dbReference>
<dbReference type="EMBL" id="CAUJNA010001546">
    <property type="protein sequence ID" value="CAJ1387630.1"/>
    <property type="molecule type" value="Genomic_DNA"/>
</dbReference>
<evidence type="ECO:0000313" key="11">
    <source>
        <dbReference type="EMBL" id="CAJ1387630.1"/>
    </source>
</evidence>
<evidence type="ECO:0000256" key="5">
    <source>
        <dbReference type="ARBA" id="ARBA00023134"/>
    </source>
</evidence>
<dbReference type="GO" id="GO:0003746">
    <property type="term" value="F:translation elongation factor activity"/>
    <property type="evidence" value="ECO:0007669"/>
    <property type="project" value="UniProtKB-KW"/>
</dbReference>
<dbReference type="Gene3D" id="3.30.810.10">
    <property type="entry name" value="2-Layer Sandwich"/>
    <property type="match status" value="1"/>
</dbReference>
<organism evidence="11 12">
    <name type="scientific">Effrenium voratum</name>
    <dbReference type="NCBI Taxonomy" id="2562239"/>
    <lineage>
        <taxon>Eukaryota</taxon>
        <taxon>Sar</taxon>
        <taxon>Alveolata</taxon>
        <taxon>Dinophyceae</taxon>
        <taxon>Suessiales</taxon>
        <taxon>Symbiodiniaceae</taxon>
        <taxon>Effrenium</taxon>
    </lineage>
</organism>
<dbReference type="CDD" id="cd04091">
    <property type="entry name" value="mtEFG1_II_like"/>
    <property type="match status" value="1"/>
</dbReference>
<dbReference type="SUPFAM" id="SSF54980">
    <property type="entry name" value="EF-G C-terminal domain-like"/>
    <property type="match status" value="1"/>
</dbReference>
<evidence type="ECO:0000256" key="3">
    <source>
        <dbReference type="ARBA" id="ARBA00022768"/>
    </source>
</evidence>
<dbReference type="CDD" id="cd16262">
    <property type="entry name" value="EFG_III"/>
    <property type="match status" value="1"/>
</dbReference>
<dbReference type="PROSITE" id="PS51722">
    <property type="entry name" value="G_TR_2"/>
    <property type="match status" value="1"/>
</dbReference>
<gene>
    <name evidence="11" type="ORF">EVOR1521_LOCUS13659</name>
</gene>
<dbReference type="Pfam" id="PF03144">
    <property type="entry name" value="GTP_EFTU_D2"/>
    <property type="match status" value="1"/>
</dbReference>
<proteinExistence type="inferred from homology"/>
<dbReference type="GO" id="GO:0046488">
    <property type="term" value="P:phosphatidylinositol metabolic process"/>
    <property type="evidence" value="ECO:0007669"/>
    <property type="project" value="UniProtKB-UniRule"/>
</dbReference>
<keyword evidence="4" id="KW-0648">Protein biosynthesis</keyword>
<keyword evidence="3" id="KW-0251">Elongation factor</keyword>
<dbReference type="InterPro" id="IPR016135">
    <property type="entry name" value="UBQ-conjugating_enzyme/RWD"/>
</dbReference>
<protein>
    <recommendedName>
        <fullName evidence="13">Elongation factor G 1, mitochondrial</fullName>
    </recommendedName>
</protein>
<keyword evidence="5" id="KW-0342">GTP-binding</keyword>
<feature type="domain" description="PIPK" evidence="9">
    <location>
        <begin position="1064"/>
        <end position="1381"/>
    </location>
</feature>
<dbReference type="SUPFAM" id="SSF56104">
    <property type="entry name" value="SAICAR synthase-like"/>
    <property type="match status" value="1"/>
</dbReference>
<dbReference type="PROSITE" id="PS51455">
    <property type="entry name" value="PIPK"/>
    <property type="match status" value="1"/>
</dbReference>
<feature type="region of interest" description="Disordered" evidence="7">
    <location>
        <begin position="891"/>
        <end position="971"/>
    </location>
</feature>
<dbReference type="Gene3D" id="3.30.800.10">
    <property type="entry name" value="Phosphatidylinositol Phosphate Kinase II Beta"/>
    <property type="match status" value="1"/>
</dbReference>
<evidence type="ECO:0000256" key="6">
    <source>
        <dbReference type="PROSITE-ProRule" id="PRU00781"/>
    </source>
</evidence>
<dbReference type="SMART" id="SM00330">
    <property type="entry name" value="PIPKc"/>
    <property type="match status" value="1"/>
</dbReference>
<feature type="domain" description="Tr-type G" evidence="10">
    <location>
        <begin position="101"/>
        <end position="382"/>
    </location>
</feature>
<dbReference type="InterPro" id="IPR041095">
    <property type="entry name" value="EFG_II"/>
</dbReference>
<keyword evidence="6" id="KW-0418">Kinase</keyword>
<evidence type="ECO:0008006" key="13">
    <source>
        <dbReference type="Google" id="ProtNLM"/>
    </source>
</evidence>
<evidence type="ECO:0000256" key="7">
    <source>
        <dbReference type="SAM" id="MobiDB-lite"/>
    </source>
</evidence>
<dbReference type="InterPro" id="IPR027483">
    <property type="entry name" value="PInositol-4-P-4/5-kinase_C_sf"/>
</dbReference>
<evidence type="ECO:0000259" key="10">
    <source>
        <dbReference type="PROSITE" id="PS51722"/>
    </source>
</evidence>
<feature type="compositionally biased region" description="Low complexity" evidence="7">
    <location>
        <begin position="891"/>
        <end position="910"/>
    </location>
</feature>
<dbReference type="PANTHER" id="PTHR43636">
    <property type="entry name" value="ELONGATION FACTOR G, MITOCHONDRIAL"/>
    <property type="match status" value="1"/>
</dbReference>
<dbReference type="Gene3D" id="3.40.50.300">
    <property type="entry name" value="P-loop containing nucleotide triphosphate hydrolases"/>
    <property type="match status" value="1"/>
</dbReference>
<keyword evidence="6" id="KW-0067">ATP-binding</keyword>
<reference evidence="11" key="1">
    <citation type="submission" date="2023-08" db="EMBL/GenBank/DDBJ databases">
        <authorList>
            <person name="Chen Y."/>
            <person name="Shah S."/>
            <person name="Dougan E. K."/>
            <person name="Thang M."/>
            <person name="Chan C."/>
        </authorList>
    </citation>
    <scope>NUCLEOTIDE SEQUENCE</scope>
</reference>
<evidence type="ECO:0000259" key="8">
    <source>
        <dbReference type="PROSITE" id="PS50127"/>
    </source>
</evidence>
<dbReference type="SUPFAM" id="SSF50447">
    <property type="entry name" value="Translation proteins"/>
    <property type="match status" value="1"/>
</dbReference>
<comment type="similarity">
    <text evidence="1">Belongs to the TRAFAC class translation factor GTPase superfamily. Classic translation factor GTPase family. EF-G/EF-2 subfamily.</text>
</comment>
<dbReference type="Pfam" id="PF00009">
    <property type="entry name" value="GTP_EFTU"/>
    <property type="match status" value="1"/>
</dbReference>
<dbReference type="GO" id="GO:0003924">
    <property type="term" value="F:GTPase activity"/>
    <property type="evidence" value="ECO:0007669"/>
    <property type="project" value="InterPro"/>
</dbReference>
<evidence type="ECO:0000259" key="9">
    <source>
        <dbReference type="PROSITE" id="PS51455"/>
    </source>
</evidence>
<dbReference type="PROSITE" id="PS50127">
    <property type="entry name" value="UBC_2"/>
    <property type="match status" value="1"/>
</dbReference>
<feature type="compositionally biased region" description="Basic and acidic residues" evidence="7">
    <location>
        <begin position="919"/>
        <end position="928"/>
    </location>
</feature>
<dbReference type="InterPro" id="IPR009022">
    <property type="entry name" value="EFG_III"/>
</dbReference>
<dbReference type="InterPro" id="IPR027417">
    <property type="entry name" value="P-loop_NTPase"/>
</dbReference>
<feature type="domain" description="UBC core" evidence="8">
    <location>
        <begin position="1"/>
        <end position="81"/>
    </location>
</feature>
<dbReference type="FunFam" id="3.40.50.300:FF:000029">
    <property type="entry name" value="Elongation factor G"/>
    <property type="match status" value="1"/>
</dbReference>
<dbReference type="Gene3D" id="3.10.110.10">
    <property type="entry name" value="Ubiquitin Conjugating Enzyme"/>
    <property type="match status" value="1"/>
</dbReference>
<dbReference type="InterPro" id="IPR000795">
    <property type="entry name" value="T_Tr_GTP-bd_dom"/>
</dbReference>
<keyword evidence="6" id="KW-0808">Transferase</keyword>
<dbReference type="InterPro" id="IPR009000">
    <property type="entry name" value="Transl_B-barrel_sf"/>
</dbReference>
<dbReference type="CDD" id="cd01886">
    <property type="entry name" value="EF-G"/>
    <property type="match status" value="1"/>
</dbReference>
<comment type="caution">
    <text evidence="11">The sequence shown here is derived from an EMBL/GenBank/DDBJ whole genome shotgun (WGS) entry which is preliminary data.</text>
</comment>
<dbReference type="PRINTS" id="PR00315">
    <property type="entry name" value="ELONGATNFCT"/>
</dbReference>
<feature type="compositionally biased region" description="Basic and acidic residues" evidence="7">
    <location>
        <begin position="950"/>
        <end position="965"/>
    </location>
</feature>
<dbReference type="GO" id="GO:0005524">
    <property type="term" value="F:ATP binding"/>
    <property type="evidence" value="ECO:0007669"/>
    <property type="project" value="UniProtKB-UniRule"/>
</dbReference>
<dbReference type="Pfam" id="PF14492">
    <property type="entry name" value="EFG_III"/>
    <property type="match status" value="1"/>
</dbReference>
<dbReference type="PANTHER" id="PTHR43636:SF2">
    <property type="entry name" value="ELONGATION FACTOR G, MITOCHONDRIAL"/>
    <property type="match status" value="1"/>
</dbReference>
<accession>A0AA36IHW4</accession>
<dbReference type="InterPro" id="IPR002498">
    <property type="entry name" value="PInositol-4-P-4/5-kinase_core"/>
</dbReference>